<dbReference type="InterPro" id="IPR044814">
    <property type="entry name" value="Terpene_cyclase_plant_C1"/>
</dbReference>
<dbReference type="InterPro" id="IPR036965">
    <property type="entry name" value="Terpene_synth_N_sf"/>
</dbReference>
<dbReference type="InterPro" id="IPR050148">
    <property type="entry name" value="Terpene_synthase-like"/>
</dbReference>
<accession>Q4QSN6</accession>
<dbReference type="SUPFAM" id="SSF48576">
    <property type="entry name" value="Terpenoid synthases"/>
    <property type="match status" value="1"/>
</dbReference>
<dbReference type="BRENDA" id="4.2.3.113">
    <property type="organism ID" value="5214"/>
</dbReference>
<gene>
    <name evidence="14" type="primary">TPS2</name>
</gene>
<proteinExistence type="evidence at transcript level"/>
<comment type="cofactor">
    <cofactor evidence="1">
        <name>Mn(2+)</name>
        <dbReference type="ChEBI" id="CHEBI:29035"/>
    </cofactor>
</comment>
<keyword evidence="7" id="KW-0934">Plastid</keyword>
<dbReference type="Gene3D" id="1.50.10.130">
    <property type="entry name" value="Terpene synthase, N-terminal domain"/>
    <property type="match status" value="1"/>
</dbReference>
<dbReference type="GO" id="GO:0010333">
    <property type="term" value="F:terpene synthase activity"/>
    <property type="evidence" value="ECO:0007669"/>
    <property type="project" value="InterPro"/>
</dbReference>
<dbReference type="GO" id="GO:0009507">
    <property type="term" value="C:chloroplast"/>
    <property type="evidence" value="ECO:0007669"/>
    <property type="project" value="UniProtKB-SubCell"/>
</dbReference>
<evidence type="ECO:0000256" key="2">
    <source>
        <dbReference type="ARBA" id="ARBA00001946"/>
    </source>
</evidence>
<dbReference type="Gene3D" id="1.10.600.10">
    <property type="entry name" value="Farnesyl Diphosphate Synthase"/>
    <property type="match status" value="1"/>
</dbReference>
<comment type="pathway">
    <text evidence="4">Terpene metabolism; oleoresin biosynthesis.</text>
</comment>
<keyword evidence="6" id="KW-0150">Chloroplast</keyword>
<comment type="subcellular location">
    <subcellularLocation>
        <location evidence="3">Plastid</location>
        <location evidence="3">Chloroplast</location>
    </subcellularLocation>
</comment>
<evidence type="ECO:0000256" key="9">
    <source>
        <dbReference type="ARBA" id="ARBA00022842"/>
    </source>
</evidence>
<evidence type="ECO:0000256" key="4">
    <source>
        <dbReference type="ARBA" id="ARBA00005140"/>
    </source>
</evidence>
<evidence type="ECO:0000256" key="6">
    <source>
        <dbReference type="ARBA" id="ARBA00022528"/>
    </source>
</evidence>
<evidence type="ECO:0000256" key="11">
    <source>
        <dbReference type="ARBA" id="ARBA00023239"/>
    </source>
</evidence>
<dbReference type="Pfam" id="PF03936">
    <property type="entry name" value="Terpene_synth_C"/>
    <property type="match status" value="1"/>
</dbReference>
<keyword evidence="9" id="KW-0460">Magnesium</keyword>
<dbReference type="PANTHER" id="PTHR31225">
    <property type="entry name" value="OS04G0344100 PROTEIN-RELATED"/>
    <property type="match status" value="1"/>
</dbReference>
<feature type="domain" description="Terpene synthase metal-binding" evidence="13">
    <location>
        <begin position="333"/>
        <end position="566"/>
    </location>
</feature>
<dbReference type="SFLD" id="SFLDS00005">
    <property type="entry name" value="Isoprenoid_Synthase_Type_I"/>
    <property type="match status" value="1"/>
</dbReference>
<evidence type="ECO:0000256" key="7">
    <source>
        <dbReference type="ARBA" id="ARBA00022640"/>
    </source>
</evidence>
<dbReference type="PANTHER" id="PTHR31225:SF137">
    <property type="entry name" value="TERPENE SYNTHASE 11-RELATED"/>
    <property type="match status" value="1"/>
</dbReference>
<sequence length="625" mass="71869">MSLISMAPLAPKSCLHKPFIGSTHEPKVFCRKIPTPTLVMCRRAKSVTSSMGTSLDAGHVQRRIGDYHSNIWDDNFIQSLSSPYEESSYGDRAETLIGEVKEIFNSLSMTGVVSPLNDLLQRLLMVDNVERLGIERHFQNEIKSALQYVYSYWSENGIGCGKDSVSTDLNTTALGFRILRLHGYTVFSDVLEQFKDQKGQFASAWSANHTERQIRSVLNLFRASLIAFPGEKVMEEAQIFSATYLKEALQTIPLSGLSQEIQYALEYRWHSNLPRLEVRSYIDILAENTINEMSYPKVEKLLELAKLEFNIFHSLQQKELQCIWRWWKESGSPELTFVRHRYVEYYTLVAGIDMEPQHSAFRIAYVKMCHLITILDDMYDTFGTIDELRLFTAAVKRWDRSPTECLPQYMKGVYMVLYDTVNEMACEALKSQGWDTLNYARQAFEDYIDSYLKEAEWISTGYLPTFEEYLENGKVSSAHRVATLQPILTLDIPFPLHIIQEIDFPSKFNDSASSILRLRGDTRCYQADMARGEEASSISCYMHDNPGSTEEDALNHINGMIEDIIKELNWELLRKDINVPISCKKHAFEISRGFHHFYKDRDGYTVSNIETKDLVMKTVLEPVPL</sequence>
<dbReference type="AlphaFoldDB" id="Q4QSN6"/>
<keyword evidence="11" id="KW-0456">Lyase</keyword>
<name>Q4QSN6_PSEMZ</name>
<dbReference type="SUPFAM" id="SSF48239">
    <property type="entry name" value="Terpenoid cyclases/Protein prenyltransferases"/>
    <property type="match status" value="1"/>
</dbReference>
<dbReference type="FunFam" id="1.10.600.10:FF:000005">
    <property type="entry name" value="Ent-kaur-16-ene synthase, chloroplastic"/>
    <property type="match status" value="1"/>
</dbReference>
<dbReference type="InterPro" id="IPR005630">
    <property type="entry name" value="Terpene_synthase_metal-bd"/>
</dbReference>
<dbReference type="GO" id="GO:0000287">
    <property type="term" value="F:magnesium ion binding"/>
    <property type="evidence" value="ECO:0007669"/>
    <property type="project" value="InterPro"/>
</dbReference>
<reference evidence="14" key="1">
    <citation type="journal article" date="2005" name="Phytochemistry">
        <title>Characterization of four terpene synthase cDNAs from methyl jasmonate-induced Douglas-fir, Pseudotsuga menziesii.</title>
        <authorList>
            <person name="Huber D.P."/>
            <person name="Philippe R.N."/>
            <person name="Godard K.A."/>
            <person name="Sturrock R.N."/>
            <person name="Bohlmann J."/>
        </authorList>
    </citation>
    <scope>NUCLEOTIDE SEQUENCE</scope>
</reference>
<evidence type="ECO:0000313" key="14">
    <source>
        <dbReference type="EMBL" id="AAX07264.1"/>
    </source>
</evidence>
<evidence type="ECO:0000256" key="5">
    <source>
        <dbReference type="ARBA" id="ARBA00008762"/>
    </source>
</evidence>
<evidence type="ECO:0000256" key="8">
    <source>
        <dbReference type="ARBA" id="ARBA00022723"/>
    </source>
</evidence>
<evidence type="ECO:0000259" key="13">
    <source>
        <dbReference type="Pfam" id="PF03936"/>
    </source>
</evidence>
<dbReference type="SFLD" id="SFLDG01014">
    <property type="entry name" value="Terpene_Cyclase_Like_1_N-term"/>
    <property type="match status" value="1"/>
</dbReference>
<dbReference type="CDD" id="cd00684">
    <property type="entry name" value="Terpene_cyclase_plant_C1"/>
    <property type="match status" value="1"/>
</dbReference>
<dbReference type="InterPro" id="IPR008949">
    <property type="entry name" value="Isoprenoid_synthase_dom_sf"/>
</dbReference>
<dbReference type="InterPro" id="IPR034741">
    <property type="entry name" value="Terpene_cyclase-like_1_C"/>
</dbReference>
<dbReference type="Pfam" id="PF01397">
    <property type="entry name" value="Terpene_synth"/>
    <property type="match status" value="1"/>
</dbReference>
<comment type="similarity">
    <text evidence="5">Belongs to the terpene synthase family. Tpsd subfamily.</text>
</comment>
<dbReference type="InterPro" id="IPR008930">
    <property type="entry name" value="Terpenoid_cyclase/PrenylTrfase"/>
</dbReference>
<dbReference type="InterPro" id="IPR001906">
    <property type="entry name" value="Terpene_synth_N"/>
</dbReference>
<keyword evidence="8" id="KW-0479">Metal-binding</keyword>
<dbReference type="EMBL" id="AY906866">
    <property type="protein sequence ID" value="AAX07264.1"/>
    <property type="molecule type" value="mRNA"/>
</dbReference>
<keyword evidence="10" id="KW-0809">Transit peptide</keyword>
<evidence type="ECO:0000256" key="1">
    <source>
        <dbReference type="ARBA" id="ARBA00001936"/>
    </source>
</evidence>
<dbReference type="GO" id="GO:0016102">
    <property type="term" value="P:diterpenoid biosynthetic process"/>
    <property type="evidence" value="ECO:0007669"/>
    <property type="project" value="InterPro"/>
</dbReference>
<dbReference type="FunFam" id="1.50.10.130:FF:000004">
    <property type="entry name" value="Carene synthase, chloroplastic"/>
    <property type="match status" value="1"/>
</dbReference>
<comment type="cofactor">
    <cofactor evidence="2">
        <name>Mg(2+)</name>
        <dbReference type="ChEBI" id="CHEBI:18420"/>
    </cofactor>
</comment>
<protein>
    <submittedName>
        <fullName evidence="14">Terpinolene synthase</fullName>
    </submittedName>
</protein>
<feature type="domain" description="Terpene synthase N-terminal" evidence="12">
    <location>
        <begin position="71"/>
        <end position="265"/>
    </location>
</feature>
<evidence type="ECO:0000256" key="3">
    <source>
        <dbReference type="ARBA" id="ARBA00004229"/>
    </source>
</evidence>
<dbReference type="SFLD" id="SFLDG01019">
    <property type="entry name" value="Terpene_Cyclase_Like_1_C_Termi"/>
    <property type="match status" value="1"/>
</dbReference>
<evidence type="ECO:0000259" key="12">
    <source>
        <dbReference type="Pfam" id="PF01397"/>
    </source>
</evidence>
<organism evidence="14">
    <name type="scientific">Pseudotsuga menziesii</name>
    <name type="common">Douglas-fir</name>
    <name type="synonym">Abies menziesii</name>
    <dbReference type="NCBI Taxonomy" id="3357"/>
    <lineage>
        <taxon>Eukaryota</taxon>
        <taxon>Viridiplantae</taxon>
        <taxon>Streptophyta</taxon>
        <taxon>Embryophyta</taxon>
        <taxon>Tracheophyta</taxon>
        <taxon>Spermatophyta</taxon>
        <taxon>Pinopsida</taxon>
        <taxon>Pinidae</taxon>
        <taxon>Conifers I</taxon>
        <taxon>Pinales</taxon>
        <taxon>Pinaceae</taxon>
        <taxon>Pseudotsuga</taxon>
    </lineage>
</organism>
<evidence type="ECO:0000256" key="10">
    <source>
        <dbReference type="ARBA" id="ARBA00022946"/>
    </source>
</evidence>